<reference evidence="1" key="1">
    <citation type="submission" date="2021-05" db="EMBL/GenBank/DDBJ databases">
        <title>Comparative genomics of three Colletotrichum scovillei strains and genetic complementation revealed genes involved fungal growth and virulence on chili pepper.</title>
        <authorList>
            <person name="Hsieh D.-K."/>
            <person name="Chuang S.-C."/>
            <person name="Chen C.-Y."/>
            <person name="Chao Y.-T."/>
            <person name="Lu M.-Y.J."/>
            <person name="Lee M.-H."/>
            <person name="Shih M.-C."/>
        </authorList>
    </citation>
    <scope>NUCLEOTIDE SEQUENCE</scope>
    <source>
        <strain evidence="1">Coll-153</strain>
    </source>
</reference>
<dbReference type="AlphaFoldDB" id="A0A9P7R939"/>
<keyword evidence="2" id="KW-1185">Reference proteome</keyword>
<accession>A0A9P7R939</accession>
<dbReference type="EMBL" id="JAESDN010000003">
    <property type="protein sequence ID" value="KAG7053121.1"/>
    <property type="molecule type" value="Genomic_DNA"/>
</dbReference>
<sequence>ADRQITGTLCEHLVDETREWPASQNQGRADTWKRKRNILRRPAGWGQNPGREEFIDSLECRTAVMPDAVGWWFIWLDCDGVVRCMRGECLGRPLKGLGEEAVRKGRSGSKCLQHHA</sequence>
<feature type="non-terminal residue" evidence="1">
    <location>
        <position position="116"/>
    </location>
</feature>
<organism evidence="1 2">
    <name type="scientific">Colletotrichum scovillei</name>
    <dbReference type="NCBI Taxonomy" id="1209932"/>
    <lineage>
        <taxon>Eukaryota</taxon>
        <taxon>Fungi</taxon>
        <taxon>Dikarya</taxon>
        <taxon>Ascomycota</taxon>
        <taxon>Pezizomycotina</taxon>
        <taxon>Sordariomycetes</taxon>
        <taxon>Hypocreomycetidae</taxon>
        <taxon>Glomerellales</taxon>
        <taxon>Glomerellaceae</taxon>
        <taxon>Colletotrichum</taxon>
        <taxon>Colletotrichum acutatum species complex</taxon>
    </lineage>
</organism>
<name>A0A9P7R939_9PEZI</name>
<comment type="caution">
    <text evidence="1">The sequence shown here is derived from an EMBL/GenBank/DDBJ whole genome shotgun (WGS) entry which is preliminary data.</text>
</comment>
<proteinExistence type="predicted"/>
<evidence type="ECO:0000313" key="1">
    <source>
        <dbReference type="EMBL" id="KAG7053121.1"/>
    </source>
</evidence>
<protein>
    <submittedName>
        <fullName evidence="1">Uncharacterized protein</fullName>
    </submittedName>
</protein>
<gene>
    <name evidence="1" type="ORF">JMJ77_000213</name>
</gene>
<evidence type="ECO:0000313" key="2">
    <source>
        <dbReference type="Proteomes" id="UP000699042"/>
    </source>
</evidence>
<dbReference type="Proteomes" id="UP000699042">
    <property type="component" value="Unassembled WGS sequence"/>
</dbReference>